<organism evidence="13 14">
    <name type="scientific">Candidatus Limosilactobacillus merdipullorum</name>
    <dbReference type="NCBI Taxonomy" id="2838653"/>
    <lineage>
        <taxon>Bacteria</taxon>
        <taxon>Bacillati</taxon>
        <taxon>Bacillota</taxon>
        <taxon>Bacilli</taxon>
        <taxon>Lactobacillales</taxon>
        <taxon>Lactobacillaceae</taxon>
        <taxon>Limosilactobacillus</taxon>
    </lineage>
</organism>
<evidence type="ECO:0000313" key="13">
    <source>
        <dbReference type="EMBL" id="HIW70036.1"/>
    </source>
</evidence>
<comment type="catalytic activity">
    <reaction evidence="2">
        <text>4-amino-2-methyl-5-(phosphooxymethyl)pyrimidine + ATP = 4-amino-2-methyl-5-(diphosphooxymethyl)pyrimidine + ADP</text>
        <dbReference type="Rhea" id="RHEA:19893"/>
        <dbReference type="ChEBI" id="CHEBI:30616"/>
        <dbReference type="ChEBI" id="CHEBI:57841"/>
        <dbReference type="ChEBI" id="CHEBI:58354"/>
        <dbReference type="ChEBI" id="CHEBI:456216"/>
        <dbReference type="EC" id="2.7.4.7"/>
    </reaction>
</comment>
<evidence type="ECO:0000256" key="7">
    <source>
        <dbReference type="ARBA" id="ARBA00019161"/>
    </source>
</evidence>
<evidence type="ECO:0000256" key="9">
    <source>
        <dbReference type="ARBA" id="ARBA00037917"/>
    </source>
</evidence>
<evidence type="ECO:0000256" key="10">
    <source>
        <dbReference type="ARBA" id="ARBA00042102"/>
    </source>
</evidence>
<evidence type="ECO:0000313" key="14">
    <source>
        <dbReference type="Proteomes" id="UP000886878"/>
    </source>
</evidence>
<dbReference type="InterPro" id="IPR004399">
    <property type="entry name" value="HMP/HMP-P_kinase_dom"/>
</dbReference>
<evidence type="ECO:0000256" key="2">
    <source>
        <dbReference type="ARBA" id="ARBA00000565"/>
    </source>
</evidence>
<dbReference type="GO" id="GO:0008972">
    <property type="term" value="F:phosphomethylpyrimidine kinase activity"/>
    <property type="evidence" value="ECO:0007669"/>
    <property type="project" value="UniProtKB-EC"/>
</dbReference>
<dbReference type="Proteomes" id="UP000886878">
    <property type="component" value="Unassembled WGS sequence"/>
</dbReference>
<dbReference type="GO" id="GO:0009228">
    <property type="term" value="P:thiamine biosynthetic process"/>
    <property type="evidence" value="ECO:0007669"/>
    <property type="project" value="UniProtKB-KW"/>
</dbReference>
<dbReference type="CDD" id="cd01169">
    <property type="entry name" value="HMPP_kinase"/>
    <property type="match status" value="1"/>
</dbReference>
<reference evidence="13" key="2">
    <citation type="submission" date="2021-04" db="EMBL/GenBank/DDBJ databases">
        <authorList>
            <person name="Gilroy R."/>
        </authorList>
    </citation>
    <scope>NUCLEOTIDE SEQUENCE</scope>
    <source>
        <strain evidence="13">ChiHejej3B27-2180</strain>
    </source>
</reference>
<evidence type="ECO:0000256" key="3">
    <source>
        <dbReference type="ARBA" id="ARBA00004769"/>
    </source>
</evidence>
<dbReference type="NCBIfam" id="TIGR00097">
    <property type="entry name" value="HMP-P_kinase"/>
    <property type="match status" value="1"/>
</dbReference>
<dbReference type="Pfam" id="PF08543">
    <property type="entry name" value="Phos_pyr_kin"/>
    <property type="match status" value="1"/>
</dbReference>
<proteinExistence type="inferred from homology"/>
<feature type="domain" description="Pyridoxamine kinase/Phosphomethylpyrimidine kinase" evidence="12">
    <location>
        <begin position="17"/>
        <end position="264"/>
    </location>
</feature>
<keyword evidence="13" id="KW-0418">Kinase</keyword>
<reference evidence="13" key="1">
    <citation type="journal article" date="2021" name="PeerJ">
        <title>Extensive microbial diversity within the chicken gut microbiome revealed by metagenomics and culture.</title>
        <authorList>
            <person name="Gilroy R."/>
            <person name="Ravi A."/>
            <person name="Getino M."/>
            <person name="Pursley I."/>
            <person name="Horton D.L."/>
            <person name="Alikhan N.F."/>
            <person name="Baker D."/>
            <person name="Gharbi K."/>
            <person name="Hall N."/>
            <person name="Watson M."/>
            <person name="Adriaenssens E.M."/>
            <person name="Foster-Nyarko E."/>
            <person name="Jarju S."/>
            <person name="Secka A."/>
            <person name="Antonio M."/>
            <person name="Oren A."/>
            <person name="Chaudhuri R.R."/>
            <person name="La Ragione R."/>
            <person name="Hildebrand F."/>
            <person name="Pallen M.J."/>
        </authorList>
    </citation>
    <scope>NUCLEOTIDE SEQUENCE</scope>
    <source>
        <strain evidence="13">ChiHejej3B27-2180</strain>
    </source>
</reference>
<dbReference type="InterPro" id="IPR029056">
    <property type="entry name" value="Ribokinase-like"/>
</dbReference>
<evidence type="ECO:0000256" key="5">
    <source>
        <dbReference type="ARBA" id="ARBA00012135"/>
    </source>
</evidence>
<dbReference type="PANTHER" id="PTHR20858:SF17">
    <property type="entry name" value="HYDROXYMETHYLPYRIMIDINE_PHOSPHOMETHYLPYRIMIDINE KINASE THI20-RELATED"/>
    <property type="match status" value="1"/>
</dbReference>
<comment type="pathway">
    <text evidence="3">Cofactor biosynthesis; thiamine diphosphate biosynthesis; 4-amino-2-methyl-5-diphosphomethylpyrimidine from 5-amino-1-(5-phospho-D-ribosyl)imidazole: step 3/3.</text>
</comment>
<dbReference type="PANTHER" id="PTHR20858">
    <property type="entry name" value="PHOSPHOMETHYLPYRIMIDINE KINASE"/>
    <property type="match status" value="1"/>
</dbReference>
<evidence type="ECO:0000256" key="4">
    <source>
        <dbReference type="ARBA" id="ARBA00009879"/>
    </source>
</evidence>
<comment type="catalytic activity">
    <reaction evidence="1">
        <text>4-amino-5-hydroxymethyl-2-methylpyrimidine + ATP = 4-amino-2-methyl-5-(phosphooxymethyl)pyrimidine + ADP + H(+)</text>
        <dbReference type="Rhea" id="RHEA:23096"/>
        <dbReference type="ChEBI" id="CHEBI:15378"/>
        <dbReference type="ChEBI" id="CHEBI:16892"/>
        <dbReference type="ChEBI" id="CHEBI:30616"/>
        <dbReference type="ChEBI" id="CHEBI:58354"/>
        <dbReference type="ChEBI" id="CHEBI:456216"/>
        <dbReference type="EC" id="2.7.1.49"/>
    </reaction>
</comment>
<dbReference type="SUPFAM" id="SSF53613">
    <property type="entry name" value="Ribokinase-like"/>
    <property type="match status" value="1"/>
</dbReference>
<dbReference type="AlphaFoldDB" id="A0A9D1QNK5"/>
<sequence length="277" mass="29975">MKRVFVVNEALTIAGLDSNGSAGMSADLHSFFADHVYGHSVLTGAVAENATRITAEQGMPVSFIQQQLLAQRDFPIRAVKTGMLATSEVIKTVVDNCADGQFGPLVVDPVIVTKQGDRLLADDAFSSFCDLLIPSATVITPNFAEAQELTGQTLTTPRSFLNAARQLQRQGAQNVVIKGQHPQHGQDRRITTLVLLADGQSFWLKNRFMPGKKVNGAGDTFSAIIAAELAKGSEVRHAIVKANDFVAAAIDHPLNIGKAFMPLNHWAGQNWLFRNEQ</sequence>
<dbReference type="InterPro" id="IPR013749">
    <property type="entry name" value="PM/HMP-P_kinase-1"/>
</dbReference>
<dbReference type="EMBL" id="DXGK01000025">
    <property type="protein sequence ID" value="HIW70036.1"/>
    <property type="molecule type" value="Genomic_DNA"/>
</dbReference>
<protein>
    <recommendedName>
        <fullName evidence="7">Hydroxymethylpyrimidine/phosphomethylpyrimidine kinase</fullName>
        <ecNumber evidence="5">2.7.1.49</ecNumber>
        <ecNumber evidence="6">2.7.4.7</ecNumber>
    </recommendedName>
    <alternativeName>
        <fullName evidence="10">Hydroxymethylpyrimidine kinase</fullName>
    </alternativeName>
    <alternativeName>
        <fullName evidence="11">Hydroxymethylpyrimidine phosphate kinase</fullName>
    </alternativeName>
</protein>
<evidence type="ECO:0000256" key="8">
    <source>
        <dbReference type="ARBA" id="ARBA00022977"/>
    </source>
</evidence>
<name>A0A9D1QNK5_9LACO</name>
<evidence type="ECO:0000256" key="1">
    <source>
        <dbReference type="ARBA" id="ARBA00000151"/>
    </source>
</evidence>
<dbReference type="EC" id="2.7.4.7" evidence="6"/>
<dbReference type="GO" id="GO:0005829">
    <property type="term" value="C:cytosol"/>
    <property type="evidence" value="ECO:0007669"/>
    <property type="project" value="TreeGrafter"/>
</dbReference>
<comment type="similarity">
    <text evidence="4">Belongs to the ThiD family.</text>
</comment>
<keyword evidence="13" id="KW-0808">Transferase</keyword>
<keyword evidence="8" id="KW-0784">Thiamine biosynthesis</keyword>
<evidence type="ECO:0000256" key="11">
    <source>
        <dbReference type="ARBA" id="ARBA00043176"/>
    </source>
</evidence>
<evidence type="ECO:0000256" key="6">
    <source>
        <dbReference type="ARBA" id="ARBA00012963"/>
    </source>
</evidence>
<comment type="pathway">
    <text evidence="9">Cofactor biosynthesis; thiamine diphosphate biosynthesis; 4-amino-2-methyl-5-diphosphomethylpyrimidine from 5-amino-1-(5-phospho-D-ribosyl)imidazole: step 2/3.</text>
</comment>
<evidence type="ECO:0000259" key="12">
    <source>
        <dbReference type="Pfam" id="PF08543"/>
    </source>
</evidence>
<dbReference type="Gene3D" id="3.40.1190.20">
    <property type="match status" value="1"/>
</dbReference>
<dbReference type="GO" id="GO:0008902">
    <property type="term" value="F:hydroxymethylpyrimidine kinase activity"/>
    <property type="evidence" value="ECO:0007669"/>
    <property type="project" value="UniProtKB-EC"/>
</dbReference>
<gene>
    <name evidence="13" type="primary">thiD</name>
    <name evidence="13" type="ORF">H9876_01455</name>
</gene>
<accession>A0A9D1QNK5</accession>
<dbReference type="EC" id="2.7.1.49" evidence="5"/>
<comment type="caution">
    <text evidence="13">The sequence shown here is derived from an EMBL/GenBank/DDBJ whole genome shotgun (WGS) entry which is preliminary data.</text>
</comment>